<evidence type="ECO:0000256" key="2">
    <source>
        <dbReference type="ARBA" id="ARBA00008241"/>
    </source>
</evidence>
<accession>A0A8D1CA60</accession>
<comment type="similarity">
    <text evidence="2">Belongs to the DIM1 family.</text>
</comment>
<dbReference type="InterPro" id="IPR036249">
    <property type="entry name" value="Thioredoxin-like_sf"/>
</dbReference>
<dbReference type="PANTHER" id="PTHR12052:SF5">
    <property type="entry name" value="THIOREDOXIN-LIKE PROTEIN 4A"/>
    <property type="match status" value="1"/>
</dbReference>
<protein>
    <submittedName>
        <fullName evidence="6">Thioredoxin like 4A</fullName>
    </submittedName>
</protein>
<dbReference type="PANTHER" id="PTHR12052">
    <property type="entry name" value="THIOREDOXIN-LIKE PROTEN 4A, 4B"/>
    <property type="match status" value="1"/>
</dbReference>
<name>A0A8D1CA60_PIG</name>
<dbReference type="AlphaFoldDB" id="A0A8D1CA60"/>
<keyword evidence="3" id="KW-0507">mRNA processing</keyword>
<dbReference type="InterPro" id="IPR004123">
    <property type="entry name" value="Dim1"/>
</dbReference>
<sequence>MSYMLPHLHNGWQVDQAILSEEDRVVVIRFGHDWDPTCMKMDEVLYSIAEKEKWGKGVAVRDTSSSSSSASKSVSGRSAHQMLKILQLFILWISQKYLTSTKCMNYMIRVLSCFSSGTSIS</sequence>
<dbReference type="GO" id="GO:0000398">
    <property type="term" value="P:mRNA splicing, via spliceosome"/>
    <property type="evidence" value="ECO:0007669"/>
    <property type="project" value="InterPro"/>
</dbReference>
<dbReference type="Gene3D" id="3.40.30.10">
    <property type="entry name" value="Glutaredoxin"/>
    <property type="match status" value="1"/>
</dbReference>
<dbReference type="Pfam" id="PF02966">
    <property type="entry name" value="DIM1"/>
    <property type="match status" value="1"/>
</dbReference>
<keyword evidence="4" id="KW-0508">mRNA splicing</keyword>
<dbReference type="SUPFAM" id="SSF52833">
    <property type="entry name" value="Thioredoxin-like"/>
    <property type="match status" value="1"/>
</dbReference>
<dbReference type="Proteomes" id="UP000694570">
    <property type="component" value="Unplaced"/>
</dbReference>
<evidence type="ECO:0000256" key="4">
    <source>
        <dbReference type="ARBA" id="ARBA00023187"/>
    </source>
</evidence>
<keyword evidence="5" id="KW-0539">Nucleus</keyword>
<organism evidence="6 7">
    <name type="scientific">Sus scrofa</name>
    <name type="common">Pig</name>
    <dbReference type="NCBI Taxonomy" id="9823"/>
    <lineage>
        <taxon>Eukaryota</taxon>
        <taxon>Metazoa</taxon>
        <taxon>Chordata</taxon>
        <taxon>Craniata</taxon>
        <taxon>Vertebrata</taxon>
        <taxon>Euteleostomi</taxon>
        <taxon>Mammalia</taxon>
        <taxon>Eutheria</taxon>
        <taxon>Laurasiatheria</taxon>
        <taxon>Artiodactyla</taxon>
        <taxon>Suina</taxon>
        <taxon>Suidae</taxon>
        <taxon>Sus</taxon>
    </lineage>
</organism>
<evidence type="ECO:0000313" key="7">
    <source>
        <dbReference type="Proteomes" id="UP000694570"/>
    </source>
</evidence>
<evidence type="ECO:0000256" key="1">
    <source>
        <dbReference type="ARBA" id="ARBA00004123"/>
    </source>
</evidence>
<dbReference type="Ensembl" id="ENSSSCT00030063780.1">
    <property type="protein sequence ID" value="ENSSSCP00030029200.1"/>
    <property type="gene ID" value="ENSSSCG00030045691.1"/>
</dbReference>
<dbReference type="SMART" id="SM01410">
    <property type="entry name" value="DIM1"/>
    <property type="match status" value="1"/>
</dbReference>
<proteinExistence type="inferred from homology"/>
<reference evidence="6" key="1">
    <citation type="submission" date="2025-08" db="UniProtKB">
        <authorList>
            <consortium name="Ensembl"/>
        </authorList>
    </citation>
    <scope>IDENTIFICATION</scope>
</reference>
<evidence type="ECO:0000313" key="6">
    <source>
        <dbReference type="Ensembl" id="ENSSSCP00030029200.1"/>
    </source>
</evidence>
<dbReference type="GO" id="GO:0046540">
    <property type="term" value="C:U4/U6 x U5 tri-snRNP complex"/>
    <property type="evidence" value="ECO:0007669"/>
    <property type="project" value="InterPro"/>
</dbReference>
<comment type="subcellular location">
    <subcellularLocation>
        <location evidence="1">Nucleus</location>
    </subcellularLocation>
</comment>
<gene>
    <name evidence="6" type="primary">TXNL4A</name>
</gene>
<evidence type="ECO:0000256" key="5">
    <source>
        <dbReference type="ARBA" id="ARBA00023242"/>
    </source>
</evidence>
<evidence type="ECO:0000256" key="3">
    <source>
        <dbReference type="ARBA" id="ARBA00022664"/>
    </source>
</evidence>